<evidence type="ECO:0000313" key="2">
    <source>
        <dbReference type="EMBL" id="SCM81569.1"/>
    </source>
</evidence>
<proteinExistence type="predicted"/>
<dbReference type="RefSeq" id="WP_075753244.1">
    <property type="nucleotide sequence ID" value="NZ_LT608335.1"/>
</dbReference>
<organism evidence="2">
    <name type="scientific">uncultured Sporomusa sp</name>
    <dbReference type="NCBI Taxonomy" id="307249"/>
    <lineage>
        <taxon>Bacteria</taxon>
        <taxon>Bacillati</taxon>
        <taxon>Bacillota</taxon>
        <taxon>Negativicutes</taxon>
        <taxon>Selenomonadales</taxon>
        <taxon>Sporomusaceae</taxon>
        <taxon>Sporomusa</taxon>
        <taxon>environmental samples</taxon>
    </lineage>
</organism>
<protein>
    <submittedName>
        <fullName evidence="2">Uncharacterized protein</fullName>
    </submittedName>
</protein>
<sequence>MKKRILLAVCLLLLAAVSVQAEEPPANPPLDWEISVRPKPSEEEIERQRWLHVFSNDIGTFVFDHKSLKVDEADNNLVHVLTKTIFTDPKLIGSLNDKYQEKLTAADKVAYSEIWMAFKTRDKTYAVTGIKVVSEQGTVLEERQQTAKFAPVPVKTFADSMYEIVKNYVRNN</sequence>
<dbReference type="EMBL" id="FMJE01000004">
    <property type="protein sequence ID" value="SCM81569.1"/>
    <property type="molecule type" value="Genomic_DNA"/>
</dbReference>
<name>A0A212LVW7_9FIRM</name>
<accession>A0A212LVW7</accession>
<feature type="signal peptide" evidence="1">
    <location>
        <begin position="1"/>
        <end position="21"/>
    </location>
</feature>
<dbReference type="AlphaFoldDB" id="A0A212LVW7"/>
<gene>
    <name evidence="2" type="ORF">KL86SPO_40053</name>
</gene>
<reference evidence="2" key="1">
    <citation type="submission" date="2016-08" db="EMBL/GenBank/DDBJ databases">
        <authorList>
            <person name="Seilhamer J.J."/>
        </authorList>
    </citation>
    <scope>NUCLEOTIDE SEQUENCE</scope>
    <source>
        <strain evidence="2">86</strain>
    </source>
</reference>
<keyword evidence="1" id="KW-0732">Signal</keyword>
<feature type="chain" id="PRO_5012035754" evidence="1">
    <location>
        <begin position="22"/>
        <end position="172"/>
    </location>
</feature>
<evidence type="ECO:0000256" key="1">
    <source>
        <dbReference type="SAM" id="SignalP"/>
    </source>
</evidence>